<keyword evidence="10" id="KW-0406">Ion transport</keyword>
<feature type="non-terminal residue" evidence="17">
    <location>
        <position position="650"/>
    </location>
</feature>
<dbReference type="InterPro" id="IPR027359">
    <property type="entry name" value="Volt_channel_dom_sf"/>
</dbReference>
<reference evidence="17" key="1">
    <citation type="submission" date="2021-02" db="EMBL/GenBank/DDBJ databases">
        <authorList>
            <person name="Dougan E. K."/>
            <person name="Rhodes N."/>
            <person name="Thang M."/>
            <person name="Chan C."/>
        </authorList>
    </citation>
    <scope>NUCLEOTIDE SEQUENCE</scope>
</reference>
<dbReference type="SMART" id="SM00054">
    <property type="entry name" value="EFh"/>
    <property type="match status" value="2"/>
</dbReference>
<dbReference type="Gene3D" id="1.20.120.350">
    <property type="entry name" value="Voltage-gated potassium channels. Chain C"/>
    <property type="match status" value="1"/>
</dbReference>
<evidence type="ECO:0000256" key="3">
    <source>
        <dbReference type="ARBA" id="ARBA00022553"/>
    </source>
</evidence>
<feature type="transmembrane region" description="Helical" evidence="15">
    <location>
        <begin position="366"/>
        <end position="395"/>
    </location>
</feature>
<dbReference type="PROSITE" id="PS00018">
    <property type="entry name" value="EF_HAND_1"/>
    <property type="match status" value="2"/>
</dbReference>
<evidence type="ECO:0000256" key="5">
    <source>
        <dbReference type="ARBA" id="ARBA00022673"/>
    </source>
</evidence>
<proteinExistence type="predicted"/>
<dbReference type="PROSITE" id="PS50222">
    <property type="entry name" value="EF_HAND_2"/>
    <property type="match status" value="2"/>
</dbReference>
<keyword evidence="7" id="KW-0106">Calcium</keyword>
<feature type="region of interest" description="Disordered" evidence="14">
    <location>
        <begin position="152"/>
        <end position="172"/>
    </location>
</feature>
<keyword evidence="4" id="KW-0109">Calcium transport</keyword>
<dbReference type="GO" id="GO:0005509">
    <property type="term" value="F:calcium ion binding"/>
    <property type="evidence" value="ECO:0007669"/>
    <property type="project" value="InterPro"/>
</dbReference>
<dbReference type="Proteomes" id="UP000626109">
    <property type="component" value="Unassembled WGS sequence"/>
</dbReference>
<name>A0A813IPM0_POLGL</name>
<feature type="transmembrane region" description="Helical" evidence="15">
    <location>
        <begin position="459"/>
        <end position="484"/>
    </location>
</feature>
<keyword evidence="11 15" id="KW-0472">Membrane</keyword>
<dbReference type="GO" id="GO:0005891">
    <property type="term" value="C:voltage-gated calcium channel complex"/>
    <property type="evidence" value="ECO:0007669"/>
    <property type="project" value="TreeGrafter"/>
</dbReference>
<feature type="domain" description="EF-hand" evidence="16">
    <location>
        <begin position="549"/>
        <end position="584"/>
    </location>
</feature>
<protein>
    <recommendedName>
        <fullName evidence="16">EF-hand domain-containing protein</fullName>
    </recommendedName>
</protein>
<comment type="caution">
    <text evidence="17">The sequence shown here is derived from an EMBL/GenBank/DDBJ whole genome shotgun (WGS) entry which is preliminary data.</text>
</comment>
<feature type="transmembrane region" description="Helical" evidence="15">
    <location>
        <begin position="234"/>
        <end position="258"/>
    </location>
</feature>
<accession>A0A813IPM0</accession>
<keyword evidence="5" id="KW-0107">Calcium channel</keyword>
<dbReference type="AlphaFoldDB" id="A0A813IPM0"/>
<keyword evidence="6 15" id="KW-0812">Transmembrane</keyword>
<evidence type="ECO:0000256" key="1">
    <source>
        <dbReference type="ARBA" id="ARBA00004141"/>
    </source>
</evidence>
<keyword evidence="12" id="KW-0325">Glycoprotein</keyword>
<dbReference type="PANTHER" id="PTHR45628">
    <property type="entry name" value="VOLTAGE-DEPENDENT CALCIUM CHANNEL TYPE A SUBUNIT ALPHA-1"/>
    <property type="match status" value="1"/>
</dbReference>
<evidence type="ECO:0000256" key="10">
    <source>
        <dbReference type="ARBA" id="ARBA00023065"/>
    </source>
</evidence>
<evidence type="ECO:0000256" key="13">
    <source>
        <dbReference type="ARBA" id="ARBA00023303"/>
    </source>
</evidence>
<evidence type="ECO:0000256" key="8">
    <source>
        <dbReference type="ARBA" id="ARBA00022882"/>
    </source>
</evidence>
<organism evidence="17 18">
    <name type="scientific">Polarella glacialis</name>
    <name type="common">Dinoflagellate</name>
    <dbReference type="NCBI Taxonomy" id="89957"/>
    <lineage>
        <taxon>Eukaryota</taxon>
        <taxon>Sar</taxon>
        <taxon>Alveolata</taxon>
        <taxon>Dinophyceae</taxon>
        <taxon>Suessiales</taxon>
        <taxon>Suessiaceae</taxon>
        <taxon>Polarella</taxon>
    </lineage>
</organism>
<evidence type="ECO:0000256" key="9">
    <source>
        <dbReference type="ARBA" id="ARBA00022989"/>
    </source>
</evidence>
<keyword evidence="2" id="KW-0813">Transport</keyword>
<dbReference type="SUPFAM" id="SSF47473">
    <property type="entry name" value="EF-hand"/>
    <property type="match status" value="1"/>
</dbReference>
<evidence type="ECO:0000313" key="18">
    <source>
        <dbReference type="Proteomes" id="UP000626109"/>
    </source>
</evidence>
<evidence type="ECO:0000259" key="16">
    <source>
        <dbReference type="PROSITE" id="PS50222"/>
    </source>
</evidence>
<dbReference type="EMBL" id="CAJNNW010011717">
    <property type="protein sequence ID" value="CAE8653511.1"/>
    <property type="molecule type" value="Genomic_DNA"/>
</dbReference>
<evidence type="ECO:0000256" key="14">
    <source>
        <dbReference type="SAM" id="MobiDB-lite"/>
    </source>
</evidence>
<dbReference type="InterPro" id="IPR005821">
    <property type="entry name" value="Ion_trans_dom"/>
</dbReference>
<dbReference type="PANTHER" id="PTHR45628:SF7">
    <property type="entry name" value="VOLTAGE-DEPENDENT CALCIUM CHANNEL TYPE A SUBUNIT ALPHA-1"/>
    <property type="match status" value="1"/>
</dbReference>
<evidence type="ECO:0000256" key="12">
    <source>
        <dbReference type="ARBA" id="ARBA00023180"/>
    </source>
</evidence>
<keyword evidence="13" id="KW-0407">Ion channel</keyword>
<evidence type="ECO:0000256" key="11">
    <source>
        <dbReference type="ARBA" id="ARBA00023136"/>
    </source>
</evidence>
<evidence type="ECO:0000256" key="2">
    <source>
        <dbReference type="ARBA" id="ARBA00022448"/>
    </source>
</evidence>
<dbReference type="Pfam" id="PF00520">
    <property type="entry name" value="Ion_trans"/>
    <property type="match status" value="1"/>
</dbReference>
<keyword evidence="9 15" id="KW-1133">Transmembrane helix</keyword>
<comment type="subcellular location">
    <subcellularLocation>
        <location evidence="1">Membrane</location>
        <topology evidence="1">Multi-pass membrane protein</topology>
    </subcellularLocation>
</comment>
<sequence>HAIGLGSLQPRSAETVGQATATGLWISRRQESGFPDRVPPRVRFKKKKYCPECGKNVTVGEVDEMRKGSPLSQALCVLTTHCEAILAENEMLKSKLFSQKAPRQNELLKSVSFSDEMTLPGDVPEPVEKVWPMPDRKPSVGFGFVEAWQTDEDEEGDNYNNSNDGKSAGAHKALQSTNTLAGTRVGMLNHPRSHEAEEEDLANWSLKKSLWGAVSTFHENKDSSSDKDPLAKRIVHSFCFKGFATLAIVVNTVYMGALADFTVKNQYRRVEGKSQEDEWLWPEIFFTSWFTLELFFRLADEGWGFFHGSEARWNLFDGLLVLNSLSEFVFTVSSNLSFLRIFRVFRLVRVIRLVRTVKALKSLRTMVYAMMNSFICLLWAFVMIGLVMFIFSMIFGNAVASFFQTLDLSDATQVEKAKNINEHFGSSYETMVSLFAAISGGNDWMFYGTLLRMLNGGEFFFICFAFYIGFCVIGLLNVVTGIFVDAAVMTRTEDEVVATFQDDEKRINLEVRKIFKDADQDCSGQMTYDEFSTHLKNPRVRAYLSGLDIDASEAGIIFTLMDMDGDNMISIDEFVDGTMRLKGHAKSIDVLSMMFDSARFSHKFGLLCSFLEDQLKEIKESVKPGVHTNEIRMFPPAQVTLSQLNEHSKL</sequence>
<evidence type="ECO:0000256" key="15">
    <source>
        <dbReference type="SAM" id="Phobius"/>
    </source>
</evidence>
<dbReference type="GO" id="GO:0098703">
    <property type="term" value="P:calcium ion import across plasma membrane"/>
    <property type="evidence" value="ECO:0007669"/>
    <property type="project" value="TreeGrafter"/>
</dbReference>
<dbReference type="InterPro" id="IPR011992">
    <property type="entry name" value="EF-hand-dom_pair"/>
</dbReference>
<gene>
    <name evidence="17" type="ORF">PGLA2088_LOCUS10447</name>
</gene>
<dbReference type="Gene3D" id="1.10.238.10">
    <property type="entry name" value="EF-hand"/>
    <property type="match status" value="1"/>
</dbReference>
<feature type="domain" description="EF-hand" evidence="16">
    <location>
        <begin position="506"/>
        <end position="541"/>
    </location>
</feature>
<dbReference type="InterPro" id="IPR050599">
    <property type="entry name" value="VDCC_alpha-1_subunit"/>
</dbReference>
<evidence type="ECO:0000256" key="7">
    <source>
        <dbReference type="ARBA" id="ARBA00022837"/>
    </source>
</evidence>
<dbReference type="SUPFAM" id="SSF81324">
    <property type="entry name" value="Voltage-gated potassium channels"/>
    <property type="match status" value="1"/>
</dbReference>
<evidence type="ECO:0000256" key="4">
    <source>
        <dbReference type="ARBA" id="ARBA00022568"/>
    </source>
</evidence>
<dbReference type="CDD" id="cd00051">
    <property type="entry name" value="EFh"/>
    <property type="match status" value="1"/>
</dbReference>
<keyword evidence="8" id="KW-0851">Voltage-gated channel</keyword>
<dbReference type="InterPro" id="IPR018247">
    <property type="entry name" value="EF_Hand_1_Ca_BS"/>
</dbReference>
<dbReference type="GO" id="GO:0008331">
    <property type="term" value="F:high voltage-gated calcium channel activity"/>
    <property type="evidence" value="ECO:0007669"/>
    <property type="project" value="TreeGrafter"/>
</dbReference>
<dbReference type="InterPro" id="IPR002048">
    <property type="entry name" value="EF_hand_dom"/>
</dbReference>
<dbReference type="Gene3D" id="1.10.287.70">
    <property type="match status" value="1"/>
</dbReference>
<keyword evidence="3" id="KW-0597">Phosphoprotein</keyword>
<evidence type="ECO:0000256" key="6">
    <source>
        <dbReference type="ARBA" id="ARBA00022692"/>
    </source>
</evidence>
<evidence type="ECO:0000313" key="17">
    <source>
        <dbReference type="EMBL" id="CAE8653511.1"/>
    </source>
</evidence>
<feature type="non-terminal residue" evidence="17">
    <location>
        <position position="1"/>
    </location>
</feature>